<reference evidence="1 2" key="1">
    <citation type="submission" date="2020-10" db="EMBL/GenBank/DDBJ databases">
        <title>Sequencing the genomes of 1000 actinobacteria strains.</title>
        <authorList>
            <person name="Klenk H.-P."/>
        </authorList>
    </citation>
    <scope>NUCLEOTIDE SEQUENCE [LARGE SCALE GENOMIC DNA]</scope>
    <source>
        <strain evidence="1 2">DSM 7307</strain>
    </source>
</reference>
<accession>A0ABR9IZM5</accession>
<evidence type="ECO:0000313" key="1">
    <source>
        <dbReference type="EMBL" id="MBE1508252.1"/>
    </source>
</evidence>
<dbReference type="Proteomes" id="UP000620262">
    <property type="component" value="Unassembled WGS sequence"/>
</dbReference>
<keyword evidence="2" id="KW-1185">Reference proteome</keyword>
<dbReference type="RefSeq" id="WP_192731886.1">
    <property type="nucleotide sequence ID" value="NZ_BAAAVL010000002.1"/>
</dbReference>
<protein>
    <submittedName>
        <fullName evidence="1">Uncharacterized protein</fullName>
    </submittedName>
</protein>
<organism evidence="1 2">
    <name type="scientific">Rhizobium viscosum</name>
    <name type="common">Arthrobacter viscosus</name>
    <dbReference type="NCBI Taxonomy" id="1673"/>
    <lineage>
        <taxon>Bacteria</taxon>
        <taxon>Pseudomonadati</taxon>
        <taxon>Pseudomonadota</taxon>
        <taxon>Alphaproteobacteria</taxon>
        <taxon>Hyphomicrobiales</taxon>
        <taxon>Rhizobiaceae</taxon>
        <taxon>Rhizobium/Agrobacterium group</taxon>
        <taxon>Rhizobium</taxon>
    </lineage>
</organism>
<evidence type="ECO:0000313" key="2">
    <source>
        <dbReference type="Proteomes" id="UP000620262"/>
    </source>
</evidence>
<name>A0ABR9IZM5_RHIVS</name>
<dbReference type="EMBL" id="JADBEC010000002">
    <property type="protein sequence ID" value="MBE1508252.1"/>
    <property type="molecule type" value="Genomic_DNA"/>
</dbReference>
<comment type="caution">
    <text evidence="1">The sequence shown here is derived from an EMBL/GenBank/DDBJ whole genome shotgun (WGS) entry which is preliminary data.</text>
</comment>
<sequence length="48" mass="5166">MSPITLSKPTPGMPAPLIALNAAAGVMTLELQQRLLLLALETLHDEER</sequence>
<gene>
    <name evidence="1" type="ORF">H4W29_005497</name>
</gene>
<proteinExistence type="predicted"/>